<comment type="caution">
    <text evidence="1">The sequence shown here is derived from an EMBL/GenBank/DDBJ whole genome shotgun (WGS) entry which is preliminary data.</text>
</comment>
<proteinExistence type="predicted"/>
<name>A0AAV8Y4K4_9CUCU</name>
<evidence type="ECO:0000313" key="1">
    <source>
        <dbReference type="EMBL" id="KAJ8945855.1"/>
    </source>
</evidence>
<gene>
    <name evidence="1" type="ORF">NQ318_002692</name>
</gene>
<protein>
    <recommendedName>
        <fullName evidence="3">Tesmin/TSO1-like CXC domain-containing protein</fullName>
    </recommendedName>
</protein>
<evidence type="ECO:0000313" key="2">
    <source>
        <dbReference type="Proteomes" id="UP001162162"/>
    </source>
</evidence>
<organism evidence="1 2">
    <name type="scientific">Aromia moschata</name>
    <dbReference type="NCBI Taxonomy" id="1265417"/>
    <lineage>
        <taxon>Eukaryota</taxon>
        <taxon>Metazoa</taxon>
        <taxon>Ecdysozoa</taxon>
        <taxon>Arthropoda</taxon>
        <taxon>Hexapoda</taxon>
        <taxon>Insecta</taxon>
        <taxon>Pterygota</taxon>
        <taxon>Neoptera</taxon>
        <taxon>Endopterygota</taxon>
        <taxon>Coleoptera</taxon>
        <taxon>Polyphaga</taxon>
        <taxon>Cucujiformia</taxon>
        <taxon>Chrysomeloidea</taxon>
        <taxon>Cerambycidae</taxon>
        <taxon>Cerambycinae</taxon>
        <taxon>Callichromatini</taxon>
        <taxon>Aromia</taxon>
    </lineage>
</organism>
<accession>A0AAV8Y4K4</accession>
<dbReference type="Proteomes" id="UP001162162">
    <property type="component" value="Unassembled WGS sequence"/>
</dbReference>
<reference evidence="1" key="1">
    <citation type="journal article" date="2023" name="Insect Mol. Biol.">
        <title>Genome sequencing provides insights into the evolution of gene families encoding plant cell wall-degrading enzymes in longhorned beetles.</title>
        <authorList>
            <person name="Shin N.R."/>
            <person name="Okamura Y."/>
            <person name="Kirsch R."/>
            <person name="Pauchet Y."/>
        </authorList>
    </citation>
    <scope>NUCLEOTIDE SEQUENCE</scope>
    <source>
        <strain evidence="1">AMC_N1</strain>
    </source>
</reference>
<sequence>MLKVAEVTGPLQYSSTSFNRGELEFSPGFVLFLHASTGCDITSALFWYGKNKLWGAVQKYIELITIAEQFLQSTATHETIADSGAKCLVAVYRGHYKIENLHSLRYKIFVKTAASAKCKKGCTGGEQAKGCTCLKAGLRCSSMCKFCTGVSCQNVVVIPIDEKWDDNDDDIDDPLPVITIGDSQPPSKRTK</sequence>
<evidence type="ECO:0008006" key="3">
    <source>
        <dbReference type="Google" id="ProtNLM"/>
    </source>
</evidence>
<dbReference type="EMBL" id="JAPWTK010000204">
    <property type="protein sequence ID" value="KAJ8945855.1"/>
    <property type="molecule type" value="Genomic_DNA"/>
</dbReference>
<dbReference type="AlphaFoldDB" id="A0AAV8Y4K4"/>
<keyword evidence="2" id="KW-1185">Reference proteome</keyword>